<organism evidence="1 2">
    <name type="scientific">Holospora undulata HU1</name>
    <dbReference type="NCBI Taxonomy" id="1321371"/>
    <lineage>
        <taxon>Bacteria</taxon>
        <taxon>Pseudomonadati</taxon>
        <taxon>Pseudomonadota</taxon>
        <taxon>Alphaproteobacteria</taxon>
        <taxon>Holosporales</taxon>
        <taxon>Holosporaceae</taxon>
        <taxon>Holospora</taxon>
    </lineage>
</organism>
<proteinExistence type="predicted"/>
<evidence type="ECO:0000313" key="2">
    <source>
        <dbReference type="Proteomes" id="UP000026922"/>
    </source>
</evidence>
<accession>A0A061JG60</accession>
<dbReference type="Proteomes" id="UP000026922">
    <property type="component" value="Unassembled WGS sequence"/>
</dbReference>
<dbReference type="RefSeq" id="WP_006299352.1">
    <property type="nucleotide sequence ID" value="NZ_ARPM03000145.1"/>
</dbReference>
<dbReference type="EMBL" id="ARPM03000145">
    <property type="protein sequence ID" value="ETZ04815.1"/>
    <property type="molecule type" value="Genomic_DNA"/>
</dbReference>
<gene>
    <name evidence="1" type="ORF">K737_300770</name>
</gene>
<reference evidence="1 2" key="1">
    <citation type="journal article" date="2013" name="Genome Announc.">
        <title>Draft Genome Sequence of Holospora undulata Strain HU1, a Micronucleus-Specific Symbiont of the Ciliate Paramecium caudatum.</title>
        <authorList>
            <person name="Dohra H."/>
            <person name="Suzuki H."/>
            <person name="Suzuki T."/>
            <person name="Tanaka K."/>
            <person name="Fujishima M."/>
        </authorList>
    </citation>
    <scope>NUCLEOTIDE SEQUENCE [LARGE SCALE GENOMIC DNA]</scope>
    <source>
        <strain evidence="1 2">HU1</strain>
    </source>
</reference>
<protein>
    <submittedName>
        <fullName evidence="1">Uncharacterized protein</fullName>
    </submittedName>
</protein>
<name>A0A061JG60_9PROT</name>
<evidence type="ECO:0000313" key="1">
    <source>
        <dbReference type="EMBL" id="ETZ04815.1"/>
    </source>
</evidence>
<keyword evidence="2" id="KW-1185">Reference proteome</keyword>
<dbReference type="AlphaFoldDB" id="A0A061JG60"/>
<sequence length="229" mass="26528">MRNFYYVNSTEFENQDDPFLVMDAQELEPAKAKNLFPLRIELKARLSFEPILLRPIIQMKKTPQHPPLSGAVLYQTKSFFKSVSISLYPAGWSEFEQNIESFEESSSYCLDFSSSVFTKHFSFTKDSCVLSPNSAALPCGVLECKDPKDCMQWYCLPRTAGLCTALDWRSGQEFYGANKVVSLKQTIECGEVNCYLLYNDYKQLYRSLHYNLKNNDLWIKFMIVKRSED</sequence>
<comment type="caution">
    <text evidence="1">The sequence shown here is derived from an EMBL/GenBank/DDBJ whole genome shotgun (WGS) entry which is preliminary data.</text>
</comment>